<evidence type="ECO:0000256" key="8">
    <source>
        <dbReference type="ARBA" id="ARBA00023049"/>
    </source>
</evidence>
<dbReference type="STRING" id="169427.SAMN05192548_1011156"/>
<organism evidence="12 13">
    <name type="scientific">Paraburkholderia terricola</name>
    <dbReference type="NCBI Taxonomy" id="169427"/>
    <lineage>
        <taxon>Bacteria</taxon>
        <taxon>Pseudomonadati</taxon>
        <taxon>Pseudomonadota</taxon>
        <taxon>Betaproteobacteria</taxon>
        <taxon>Burkholderiales</taxon>
        <taxon>Burkholderiaceae</taxon>
        <taxon>Paraburkholderia</taxon>
    </lineage>
</organism>
<evidence type="ECO:0000256" key="3">
    <source>
        <dbReference type="ARBA" id="ARBA00022670"/>
    </source>
</evidence>
<evidence type="ECO:0000256" key="11">
    <source>
        <dbReference type="ARBA" id="ARBA00093666"/>
    </source>
</evidence>
<comment type="pathway">
    <text evidence="2">Cell wall biogenesis; cell wall polysaccharide biosynthesis.</text>
</comment>
<evidence type="ECO:0000256" key="10">
    <source>
        <dbReference type="ARBA" id="ARBA00093448"/>
    </source>
</evidence>
<gene>
    <name evidence="12" type="ORF">SAMN05192548_1011156</name>
</gene>
<dbReference type="GO" id="GO:0046872">
    <property type="term" value="F:metal ion binding"/>
    <property type="evidence" value="ECO:0007669"/>
    <property type="project" value="UniProtKB-KW"/>
</dbReference>
<evidence type="ECO:0000256" key="6">
    <source>
        <dbReference type="ARBA" id="ARBA00022801"/>
    </source>
</evidence>
<keyword evidence="5" id="KW-0732">Signal</keyword>
<evidence type="ECO:0000313" key="13">
    <source>
        <dbReference type="Proteomes" id="UP000184395"/>
    </source>
</evidence>
<dbReference type="PANTHER" id="PTHR37425:SF1">
    <property type="entry name" value="OUTER MEMBRANE PROTEIN"/>
    <property type="match status" value="1"/>
</dbReference>
<reference evidence="12 13" key="1">
    <citation type="submission" date="2016-11" db="EMBL/GenBank/DDBJ databases">
        <authorList>
            <person name="Jaros S."/>
            <person name="Januszkiewicz K."/>
            <person name="Wedrychowicz H."/>
        </authorList>
    </citation>
    <scope>NUCLEOTIDE SEQUENCE [LARGE SCALE GENOMIC DNA]</scope>
    <source>
        <strain evidence="12 13">LMG 20594</strain>
    </source>
</reference>
<evidence type="ECO:0000256" key="1">
    <source>
        <dbReference type="ARBA" id="ARBA00001947"/>
    </source>
</evidence>
<evidence type="ECO:0000256" key="7">
    <source>
        <dbReference type="ARBA" id="ARBA00022833"/>
    </source>
</evidence>
<keyword evidence="9" id="KW-0961">Cell wall biogenesis/degradation</keyword>
<keyword evidence="8" id="KW-0482">Metalloprotease</keyword>
<comment type="similarity">
    <text evidence="10">Belongs to the peptidase M15 family.</text>
</comment>
<dbReference type="AlphaFoldDB" id="A0A1M6P030"/>
<dbReference type="SUPFAM" id="SSF55166">
    <property type="entry name" value="Hedgehog/DD-peptidase"/>
    <property type="match status" value="1"/>
</dbReference>
<dbReference type="Pfam" id="PF05951">
    <property type="entry name" value="Peptidase_M15_2"/>
    <property type="match status" value="1"/>
</dbReference>
<keyword evidence="6" id="KW-0378">Hydrolase</keyword>
<evidence type="ECO:0000256" key="9">
    <source>
        <dbReference type="ARBA" id="ARBA00023316"/>
    </source>
</evidence>
<dbReference type="GO" id="GO:0006508">
    <property type="term" value="P:proteolysis"/>
    <property type="evidence" value="ECO:0007669"/>
    <property type="project" value="UniProtKB-KW"/>
</dbReference>
<dbReference type="Gene3D" id="3.30.1380.10">
    <property type="match status" value="1"/>
</dbReference>
<evidence type="ECO:0000256" key="2">
    <source>
        <dbReference type="ARBA" id="ARBA00004776"/>
    </source>
</evidence>
<keyword evidence="7" id="KW-0862">Zinc</keyword>
<name>A0A1M6P030_9BURK</name>
<dbReference type="GO" id="GO:0008237">
    <property type="term" value="F:metallopeptidase activity"/>
    <property type="evidence" value="ECO:0007669"/>
    <property type="project" value="UniProtKB-KW"/>
</dbReference>
<keyword evidence="3" id="KW-0645">Protease</keyword>
<protein>
    <recommendedName>
        <fullName evidence="11">Murein endopeptidase K</fullName>
    </recommendedName>
</protein>
<evidence type="ECO:0000256" key="5">
    <source>
        <dbReference type="ARBA" id="ARBA00022729"/>
    </source>
</evidence>
<dbReference type="EMBL" id="FRAB01000011">
    <property type="protein sequence ID" value="SHK01325.1"/>
    <property type="molecule type" value="Genomic_DNA"/>
</dbReference>
<dbReference type="GO" id="GO:0071555">
    <property type="term" value="P:cell wall organization"/>
    <property type="evidence" value="ECO:0007669"/>
    <property type="project" value="UniProtKB-KW"/>
</dbReference>
<dbReference type="Proteomes" id="UP000184395">
    <property type="component" value="Unassembled WGS sequence"/>
</dbReference>
<dbReference type="InterPro" id="IPR009045">
    <property type="entry name" value="Zn_M74/Hedgehog-like"/>
</dbReference>
<sequence>MAACAAPALAPFDARADNAANATNAVPTLLWLRRGSEERQIDYSTAEGYRAVSWLMRDVKANVVGNPDWRLLQQWSWMQAWLAAYGHHARFDVHSGLRTPATNTYFEGKRASFHLPDRNMVFRAGDFSTPAAPSEYMGRLAYLSQQGGVGFYQTRDFIHTDVRGRVVTWRAR</sequence>
<proteinExistence type="inferred from homology"/>
<dbReference type="PANTHER" id="PTHR37425">
    <property type="match status" value="1"/>
</dbReference>
<keyword evidence="4" id="KW-0479">Metal-binding</keyword>
<dbReference type="InterPro" id="IPR010275">
    <property type="entry name" value="MepK"/>
</dbReference>
<accession>A0A1M6P030</accession>
<evidence type="ECO:0000256" key="4">
    <source>
        <dbReference type="ARBA" id="ARBA00022723"/>
    </source>
</evidence>
<dbReference type="RefSeq" id="WP_235004868.1">
    <property type="nucleotide sequence ID" value="NZ_FRAB01000011.1"/>
</dbReference>
<comment type="cofactor">
    <cofactor evidence="1">
        <name>Zn(2+)</name>
        <dbReference type="ChEBI" id="CHEBI:29105"/>
    </cofactor>
</comment>
<evidence type="ECO:0000313" key="12">
    <source>
        <dbReference type="EMBL" id="SHK01325.1"/>
    </source>
</evidence>